<feature type="transmembrane region" description="Helical" evidence="1">
    <location>
        <begin position="223"/>
        <end position="240"/>
    </location>
</feature>
<feature type="transmembrane region" description="Helical" evidence="1">
    <location>
        <begin position="44"/>
        <end position="61"/>
    </location>
</feature>
<dbReference type="InterPro" id="IPR025576">
    <property type="entry name" value="YwiC"/>
</dbReference>
<dbReference type="Pfam" id="PF14256">
    <property type="entry name" value="YwiC"/>
    <property type="match status" value="1"/>
</dbReference>
<feature type="transmembrane region" description="Helical" evidence="1">
    <location>
        <begin position="96"/>
        <end position="113"/>
    </location>
</feature>
<evidence type="ECO:0000313" key="3">
    <source>
        <dbReference type="Proteomes" id="UP000677152"/>
    </source>
</evidence>
<dbReference type="AlphaFoldDB" id="A0AA45R3S1"/>
<keyword evidence="1" id="KW-0472">Membrane</keyword>
<organism evidence="2 3">
    <name type="scientific">Actinosynnema pretiosum subsp. pretiosum</name>
    <dbReference type="NCBI Taxonomy" id="103721"/>
    <lineage>
        <taxon>Bacteria</taxon>
        <taxon>Bacillati</taxon>
        <taxon>Actinomycetota</taxon>
        <taxon>Actinomycetes</taxon>
        <taxon>Pseudonocardiales</taxon>
        <taxon>Pseudonocardiaceae</taxon>
        <taxon>Actinosynnema</taxon>
    </lineage>
</organism>
<accession>A0AA45R3S1</accession>
<feature type="transmembrane region" description="Helical" evidence="1">
    <location>
        <begin position="147"/>
        <end position="166"/>
    </location>
</feature>
<evidence type="ECO:0000313" key="2">
    <source>
        <dbReference type="EMBL" id="QUF03870.1"/>
    </source>
</evidence>
<feature type="transmembrane region" description="Helical" evidence="1">
    <location>
        <begin position="73"/>
        <end position="90"/>
    </location>
</feature>
<dbReference type="EMBL" id="CP073249">
    <property type="protein sequence ID" value="QUF03870.1"/>
    <property type="molecule type" value="Genomic_DNA"/>
</dbReference>
<proteinExistence type="predicted"/>
<feature type="transmembrane region" description="Helical" evidence="1">
    <location>
        <begin position="20"/>
        <end position="38"/>
    </location>
</feature>
<feature type="transmembrane region" description="Helical" evidence="1">
    <location>
        <begin position="120"/>
        <end position="141"/>
    </location>
</feature>
<gene>
    <name evidence="2" type="ORF">KCV87_31655</name>
</gene>
<keyword evidence="1" id="KW-1133">Transmembrane helix</keyword>
<protein>
    <submittedName>
        <fullName evidence="2">YwiC-like family protein</fullName>
    </submittedName>
</protein>
<feature type="transmembrane region" description="Helical" evidence="1">
    <location>
        <begin position="178"/>
        <end position="211"/>
    </location>
</feature>
<name>A0AA45R3S1_9PSEU</name>
<evidence type="ECO:0000256" key="1">
    <source>
        <dbReference type="SAM" id="Phobius"/>
    </source>
</evidence>
<reference evidence="2" key="1">
    <citation type="submission" date="2021-04" db="EMBL/GenBank/DDBJ databases">
        <title>Genomic sequence of Actinosynnema pretiosum subsp. pretiosum ATCC 31280 (C-14919).</title>
        <authorList>
            <person name="Bai L."/>
            <person name="Wang X."/>
            <person name="Xiao Y."/>
        </authorList>
    </citation>
    <scope>NUCLEOTIDE SEQUENCE</scope>
    <source>
        <strain evidence="2">ATCC 31280</strain>
    </source>
</reference>
<dbReference type="Proteomes" id="UP000677152">
    <property type="component" value="Chromosome"/>
</dbReference>
<sequence>MGGPSRRVVRKFLPPQHGAWAMLLLPYLAGVLAAGWRWWDLPLLGAWLSGYLLSYFALQAVKTRRPGKFREQLTWYGAVTAAFALPVLVACPRLLLLAPAYGALIGVNCWYAHRRRERALVNDLVSVVQSCLMVLVVAVVADAPLTGSLVPFLVTLLYFTGTVLYVKTMIRERGNRVYLVASVVFHVVALGAVAPFGLLSAVVFAALLARAWVLPRYPLTPKQVGLAEIVASALVLVVAVG</sequence>
<keyword evidence="1" id="KW-0812">Transmembrane</keyword>